<dbReference type="PRINTS" id="PR00368">
    <property type="entry name" value="FADPNR"/>
</dbReference>
<dbReference type="SUPFAM" id="SSF51905">
    <property type="entry name" value="FAD/NAD(P)-binding domain"/>
    <property type="match status" value="1"/>
</dbReference>
<dbReference type="SUPFAM" id="SSF52821">
    <property type="entry name" value="Rhodanese/Cell cycle control phosphatase"/>
    <property type="match status" value="1"/>
</dbReference>
<comment type="cofactor">
    <cofactor evidence="1">
        <name>FAD</name>
        <dbReference type="ChEBI" id="CHEBI:57692"/>
    </cofactor>
</comment>
<accession>A0A366I6R5</accession>
<keyword evidence="4" id="KW-0274">FAD</keyword>
<evidence type="ECO:0000256" key="1">
    <source>
        <dbReference type="ARBA" id="ARBA00001974"/>
    </source>
</evidence>
<dbReference type="OrthoDB" id="9802028at2"/>
<evidence type="ECO:0000259" key="7">
    <source>
        <dbReference type="PROSITE" id="PS50206"/>
    </source>
</evidence>
<dbReference type="Pfam" id="PF02852">
    <property type="entry name" value="Pyr_redox_dim"/>
    <property type="match status" value="1"/>
</dbReference>
<keyword evidence="5" id="KW-0560">Oxidoreductase</keyword>
<dbReference type="PANTHER" id="PTHR43429">
    <property type="entry name" value="PYRIDINE NUCLEOTIDE-DISULFIDE OXIDOREDUCTASE DOMAIN-CONTAINING"/>
    <property type="match status" value="1"/>
</dbReference>
<keyword evidence="3" id="KW-0285">Flavoprotein</keyword>
<dbReference type="SMART" id="SM00450">
    <property type="entry name" value="RHOD"/>
    <property type="match status" value="1"/>
</dbReference>
<keyword evidence="9" id="KW-1185">Reference proteome</keyword>
<evidence type="ECO:0000313" key="8">
    <source>
        <dbReference type="EMBL" id="RBP64463.1"/>
    </source>
</evidence>
<dbReference type="AlphaFoldDB" id="A0A366I6R5"/>
<dbReference type="InterPro" id="IPR001763">
    <property type="entry name" value="Rhodanese-like_dom"/>
</dbReference>
<sequence length="564" mass="62499">MNKKVLIVGGVAGGASAAARLRRLDENIEIILFERGQYISFANCGLPYHIGEVIKKREKLLLQTPEAMKKRFNIDVRVHNEVISIDKENKKVSVKNTITGDIYDESYDELILSTGSSPQRPAIPGINGENIFTIWNIPDMDDIKDYLSKENIKEVSIVGGGFIGVEMAENFCELGLDVHIIQRPNQVMPTVDFEMAQFLHQYMEDKGIKLILEDGVKEFRSEGGKTIVITNKGREIVSDLVILSIGIKANSQLAKDAGLELNDRGGIIVNEYLKTSDPHIYAVGDVIQVKDFVNGVNTMVPLAGPANKQGRIVANNIAGYREEYKGTQGTSVAKIFDMTISSTGTNEKTLMKLGKSYGRDYQSIYLHPVNHAGYYPGSQVIHMKLIYELPTGRVLGAQGIGGAGTDKRIDVIATAIRFGATVESLKELELAYAPPYSSAKDPVNMAGFIATNHLSGNMDVIQYYEIEELNLNEYTILDVRTPVERNFGFIPNSINIAVDQLRDRLDELDKAKTIVVYCAVGVRSWTAYNVLKHNGFSPRNLTGGYTTYSTAYYNQEGKIDYPKN</sequence>
<dbReference type="Gene3D" id="3.40.250.10">
    <property type="entry name" value="Rhodanese-like domain"/>
    <property type="match status" value="1"/>
</dbReference>
<dbReference type="Pfam" id="PF00581">
    <property type="entry name" value="Rhodanese"/>
    <property type="match status" value="1"/>
</dbReference>
<dbReference type="InterPro" id="IPR016156">
    <property type="entry name" value="FAD/NAD-linked_Rdtase_dimer_sf"/>
</dbReference>
<name>A0A366I6R5_9FIRM</name>
<evidence type="ECO:0000256" key="4">
    <source>
        <dbReference type="ARBA" id="ARBA00022827"/>
    </source>
</evidence>
<dbReference type="GO" id="GO:0016491">
    <property type="term" value="F:oxidoreductase activity"/>
    <property type="evidence" value="ECO:0007669"/>
    <property type="project" value="UniProtKB-KW"/>
</dbReference>
<comment type="caution">
    <text evidence="8">The sequence shown here is derived from an EMBL/GenBank/DDBJ whole genome shotgun (WGS) entry which is preliminary data.</text>
</comment>
<dbReference type="InterPro" id="IPR004099">
    <property type="entry name" value="Pyr_nucl-diS_OxRdtase_dimer"/>
</dbReference>
<evidence type="ECO:0000256" key="6">
    <source>
        <dbReference type="ARBA" id="ARBA00023284"/>
    </source>
</evidence>
<dbReference type="PRINTS" id="PR00411">
    <property type="entry name" value="PNDRDTASEI"/>
</dbReference>
<dbReference type="InterPro" id="IPR050260">
    <property type="entry name" value="FAD-bd_OxRdtase"/>
</dbReference>
<dbReference type="InterPro" id="IPR036188">
    <property type="entry name" value="FAD/NAD-bd_sf"/>
</dbReference>
<proteinExistence type="inferred from homology"/>
<dbReference type="Pfam" id="PF07992">
    <property type="entry name" value="Pyr_redox_2"/>
    <property type="match status" value="1"/>
</dbReference>
<protein>
    <submittedName>
        <fullName evidence="8">NADPH-dependent 2,4-dienoyl-CoA reductase/sulfur reductase-like enzyme</fullName>
    </submittedName>
</protein>
<dbReference type="InterPro" id="IPR023753">
    <property type="entry name" value="FAD/NAD-binding_dom"/>
</dbReference>
<keyword evidence="6" id="KW-0676">Redox-active center</keyword>
<gene>
    <name evidence="8" type="ORF">DES36_10886</name>
</gene>
<comment type="similarity">
    <text evidence="2">Belongs to the class-III pyridine nucleotide-disulfide oxidoreductase family.</text>
</comment>
<dbReference type="EMBL" id="QNRX01000008">
    <property type="protein sequence ID" value="RBP64463.1"/>
    <property type="molecule type" value="Genomic_DNA"/>
</dbReference>
<dbReference type="RefSeq" id="WP_113920612.1">
    <property type="nucleotide sequence ID" value="NZ_QNRX01000008.1"/>
</dbReference>
<feature type="domain" description="Rhodanese" evidence="7">
    <location>
        <begin position="470"/>
        <end position="557"/>
    </location>
</feature>
<evidence type="ECO:0000256" key="5">
    <source>
        <dbReference type="ARBA" id="ARBA00023002"/>
    </source>
</evidence>
<organism evidence="8 9">
    <name type="scientific">Alkalibaculum bacchi</name>
    <dbReference type="NCBI Taxonomy" id="645887"/>
    <lineage>
        <taxon>Bacteria</taxon>
        <taxon>Bacillati</taxon>
        <taxon>Bacillota</taxon>
        <taxon>Clostridia</taxon>
        <taxon>Eubacteriales</taxon>
        <taxon>Eubacteriaceae</taxon>
        <taxon>Alkalibaculum</taxon>
    </lineage>
</organism>
<evidence type="ECO:0000313" key="9">
    <source>
        <dbReference type="Proteomes" id="UP000253490"/>
    </source>
</evidence>
<reference evidence="8 9" key="1">
    <citation type="submission" date="2018-06" db="EMBL/GenBank/DDBJ databases">
        <title>Genomic Encyclopedia of Type Strains, Phase IV (KMG-IV): sequencing the most valuable type-strain genomes for metagenomic binning, comparative biology and taxonomic classification.</title>
        <authorList>
            <person name="Goeker M."/>
        </authorList>
    </citation>
    <scope>NUCLEOTIDE SEQUENCE [LARGE SCALE GENOMIC DNA]</scope>
    <source>
        <strain evidence="8 9">DSM 22112</strain>
    </source>
</reference>
<dbReference type="PANTHER" id="PTHR43429:SF1">
    <property type="entry name" value="NAD(P)H SULFUR OXIDOREDUCTASE (COA-DEPENDENT)"/>
    <property type="match status" value="1"/>
</dbReference>
<evidence type="ECO:0000256" key="2">
    <source>
        <dbReference type="ARBA" id="ARBA00009130"/>
    </source>
</evidence>
<dbReference type="SUPFAM" id="SSF55424">
    <property type="entry name" value="FAD/NAD-linked reductases, dimerisation (C-terminal) domain"/>
    <property type="match status" value="1"/>
</dbReference>
<evidence type="ECO:0000256" key="3">
    <source>
        <dbReference type="ARBA" id="ARBA00022630"/>
    </source>
</evidence>
<dbReference type="InterPro" id="IPR036873">
    <property type="entry name" value="Rhodanese-like_dom_sf"/>
</dbReference>
<dbReference type="Proteomes" id="UP000253490">
    <property type="component" value="Unassembled WGS sequence"/>
</dbReference>
<dbReference type="Gene3D" id="3.50.50.60">
    <property type="entry name" value="FAD/NAD(P)-binding domain"/>
    <property type="match status" value="2"/>
</dbReference>
<dbReference type="PROSITE" id="PS50206">
    <property type="entry name" value="RHODANESE_3"/>
    <property type="match status" value="1"/>
</dbReference>